<feature type="binding site" evidence="14">
    <location>
        <begin position="202"/>
        <end position="206"/>
    </location>
    <ligand>
        <name>GTP</name>
        <dbReference type="ChEBI" id="CHEBI:37565"/>
    </ligand>
</feature>
<dbReference type="GO" id="GO:0005834">
    <property type="term" value="C:heterotrimeric G-protein complex"/>
    <property type="evidence" value="ECO:0007669"/>
    <property type="project" value="InterPro"/>
</dbReference>
<dbReference type="GO" id="GO:0007189">
    <property type="term" value="P:adenylate cyclase-activating G protein-coupled receptor signaling pathway"/>
    <property type="evidence" value="ECO:0007669"/>
    <property type="project" value="TreeGrafter"/>
</dbReference>
<dbReference type="PANTHER" id="PTHR10218:SF369">
    <property type="entry name" value="GUANINE NUCLEOTIDE-BINDING PROTEIN ALPHA-2 SUBUNIT"/>
    <property type="match status" value="1"/>
</dbReference>
<dbReference type="AlphaFoldDB" id="A0AAD6YC09"/>
<feature type="binding site" evidence="14">
    <location>
        <begin position="271"/>
        <end position="274"/>
    </location>
    <ligand>
        <name>GTP</name>
        <dbReference type="ChEBI" id="CHEBI:37565"/>
    </ligand>
</feature>
<comment type="caution">
    <text evidence="16">The sequence shown here is derived from an EMBL/GenBank/DDBJ whole genome shotgun (WGS) entry which is preliminary data.</text>
</comment>
<feature type="binding site" evidence="15">
    <location>
        <position position="47"/>
    </location>
    <ligand>
        <name>Mg(2+)</name>
        <dbReference type="ChEBI" id="CHEBI:18420"/>
    </ligand>
</feature>
<evidence type="ECO:0000256" key="5">
    <source>
        <dbReference type="ARBA" id="ARBA00022741"/>
    </source>
</evidence>
<dbReference type="Pfam" id="PF00503">
    <property type="entry name" value="G-alpha"/>
    <property type="match status" value="1"/>
</dbReference>
<feature type="binding site" evidence="14">
    <location>
        <begin position="43"/>
        <end position="48"/>
    </location>
    <ligand>
        <name>GTP</name>
        <dbReference type="ChEBI" id="CHEBI:37565"/>
    </ligand>
</feature>
<dbReference type="GO" id="GO:0010255">
    <property type="term" value="P:glucose mediated signaling pathway"/>
    <property type="evidence" value="ECO:0007669"/>
    <property type="project" value="UniProtKB-ARBA"/>
</dbReference>
<evidence type="ECO:0000256" key="11">
    <source>
        <dbReference type="ARBA" id="ARBA00023288"/>
    </source>
</evidence>
<dbReference type="SUPFAM" id="SSF52540">
    <property type="entry name" value="P-loop containing nucleoside triphosphate hydrolases"/>
    <property type="match status" value="1"/>
</dbReference>
<accession>A0AAD6YC09</accession>
<organism evidence="16 17">
    <name type="scientific">Mycena pura</name>
    <dbReference type="NCBI Taxonomy" id="153505"/>
    <lineage>
        <taxon>Eukaryota</taxon>
        <taxon>Fungi</taxon>
        <taxon>Dikarya</taxon>
        <taxon>Basidiomycota</taxon>
        <taxon>Agaricomycotina</taxon>
        <taxon>Agaricomycetes</taxon>
        <taxon>Agaricomycetidae</taxon>
        <taxon>Agaricales</taxon>
        <taxon>Marasmiineae</taxon>
        <taxon>Mycenaceae</taxon>
        <taxon>Mycena</taxon>
    </lineage>
</organism>
<proteinExistence type="predicted"/>
<evidence type="ECO:0000256" key="3">
    <source>
        <dbReference type="ARBA" id="ARBA00022707"/>
    </source>
</evidence>
<keyword evidence="7 15" id="KW-0460">Magnesium</keyword>
<dbReference type="GO" id="GO:0005737">
    <property type="term" value="C:cytoplasm"/>
    <property type="evidence" value="ECO:0007669"/>
    <property type="project" value="TreeGrafter"/>
</dbReference>
<comment type="subunit">
    <text evidence="2">G proteins are composed of 3 units; alpha, beta and gamma. The alpha chain contains the guanine nucleotide binding site.</text>
</comment>
<evidence type="ECO:0000256" key="9">
    <source>
        <dbReference type="ARBA" id="ARBA00023139"/>
    </source>
</evidence>
<dbReference type="Gene3D" id="1.10.400.10">
    <property type="entry name" value="GI Alpha 1, domain 2-like"/>
    <property type="match status" value="1"/>
</dbReference>
<dbReference type="FunFam" id="3.40.50.300:FF:000692">
    <property type="entry name" value="Guanine nucleotide-binding protein subunit alpha"/>
    <property type="match status" value="1"/>
</dbReference>
<dbReference type="SUPFAM" id="SSF47895">
    <property type="entry name" value="Transducin (alpha subunit), insertion domain"/>
    <property type="match status" value="1"/>
</dbReference>
<reference evidence="16" key="1">
    <citation type="submission" date="2023-03" db="EMBL/GenBank/DDBJ databases">
        <title>Massive genome expansion in bonnet fungi (Mycena s.s.) driven by repeated elements and novel gene families across ecological guilds.</title>
        <authorList>
            <consortium name="Lawrence Berkeley National Laboratory"/>
            <person name="Harder C.B."/>
            <person name="Miyauchi S."/>
            <person name="Viragh M."/>
            <person name="Kuo A."/>
            <person name="Thoen E."/>
            <person name="Andreopoulos B."/>
            <person name="Lu D."/>
            <person name="Skrede I."/>
            <person name="Drula E."/>
            <person name="Henrissat B."/>
            <person name="Morin E."/>
            <person name="Kohler A."/>
            <person name="Barry K."/>
            <person name="LaButti K."/>
            <person name="Morin E."/>
            <person name="Salamov A."/>
            <person name="Lipzen A."/>
            <person name="Mereny Z."/>
            <person name="Hegedus B."/>
            <person name="Baldrian P."/>
            <person name="Stursova M."/>
            <person name="Weitz H."/>
            <person name="Taylor A."/>
            <person name="Grigoriev I.V."/>
            <person name="Nagy L.G."/>
            <person name="Martin F."/>
            <person name="Kauserud H."/>
        </authorList>
    </citation>
    <scope>NUCLEOTIDE SEQUENCE</scope>
    <source>
        <strain evidence="16">9144</strain>
    </source>
</reference>
<evidence type="ECO:0000313" key="16">
    <source>
        <dbReference type="EMBL" id="KAJ7204833.1"/>
    </source>
</evidence>
<dbReference type="PROSITE" id="PS51882">
    <property type="entry name" value="G_ALPHA"/>
    <property type="match status" value="1"/>
</dbReference>
<evidence type="ECO:0000256" key="8">
    <source>
        <dbReference type="ARBA" id="ARBA00023134"/>
    </source>
</evidence>
<keyword evidence="9" id="KW-0564">Palmitate</keyword>
<evidence type="ECO:0000256" key="4">
    <source>
        <dbReference type="ARBA" id="ARBA00022723"/>
    </source>
</evidence>
<evidence type="ECO:0000256" key="14">
    <source>
        <dbReference type="PIRSR" id="PIRSR601019-1"/>
    </source>
</evidence>
<dbReference type="PRINTS" id="PR00318">
    <property type="entry name" value="GPROTEINA"/>
</dbReference>
<dbReference type="SMART" id="SM00275">
    <property type="entry name" value="G_alpha"/>
    <property type="match status" value="1"/>
</dbReference>
<feature type="binding site" evidence="14">
    <location>
        <position position="326"/>
    </location>
    <ligand>
        <name>GTP</name>
        <dbReference type="ChEBI" id="CHEBI:37565"/>
    </ligand>
</feature>
<evidence type="ECO:0000256" key="2">
    <source>
        <dbReference type="ARBA" id="ARBA00011356"/>
    </source>
</evidence>
<evidence type="ECO:0000313" key="17">
    <source>
        <dbReference type="Proteomes" id="UP001219525"/>
    </source>
</evidence>
<dbReference type="GO" id="GO:0003924">
    <property type="term" value="F:GTPase activity"/>
    <property type="evidence" value="ECO:0007669"/>
    <property type="project" value="InterPro"/>
</dbReference>
<keyword evidence="3" id="KW-0519">Myristate</keyword>
<dbReference type="GO" id="GO:0046872">
    <property type="term" value="F:metal ion binding"/>
    <property type="evidence" value="ECO:0007669"/>
    <property type="project" value="UniProtKB-KW"/>
</dbReference>
<sequence length="354" mass="40020">MGNCGSQPDRTGKDRSDAIDRQLEEDSKKFRKECKILLLGSGESGKSTIVKQMKIIHQDGFSHDELVAFRPTIHKNVLDSVQAIILAMRKIGVDPERSANRVLADKVLDAASVTDTPAFLAPEIADAINQLWRDPIVGKILDEHASEFYLMDSAVYFFTEVLRIGAPDYVPTETDVLRARLKTTGISETRFSMGDLAIHMFDVGGQRSERKKWIHCFESVTSIIFCTALSEYDQVLLEAREQNRMKESLVLFDSVINSRWFLRTSIILFLNKIDVFKGKLPKVPLQRHFPEYIGGADINNAARFILWRFMQANRARLSVYPHLTQATDTSNIRLVFAAVKETILQNALKDSGIL</sequence>
<dbReference type="EMBL" id="JARJCW010000046">
    <property type="protein sequence ID" value="KAJ7204833.1"/>
    <property type="molecule type" value="Genomic_DNA"/>
</dbReference>
<dbReference type="GO" id="GO:0032502">
    <property type="term" value="P:developmental process"/>
    <property type="evidence" value="ECO:0007669"/>
    <property type="project" value="UniProtKB-ARBA"/>
</dbReference>
<evidence type="ECO:0000256" key="13">
    <source>
        <dbReference type="ARBA" id="ARBA00072426"/>
    </source>
</evidence>
<dbReference type="PRINTS" id="PR01241">
    <property type="entry name" value="GPROTEINAFNG"/>
</dbReference>
<dbReference type="InterPro" id="IPR027417">
    <property type="entry name" value="P-loop_NTPase"/>
</dbReference>
<evidence type="ECO:0000256" key="15">
    <source>
        <dbReference type="PIRSR" id="PIRSR601019-2"/>
    </source>
</evidence>
<dbReference type="PANTHER" id="PTHR10218">
    <property type="entry name" value="GTP-BINDING PROTEIN ALPHA SUBUNIT"/>
    <property type="match status" value="1"/>
</dbReference>
<evidence type="ECO:0000256" key="12">
    <source>
        <dbReference type="ARBA" id="ARBA00055018"/>
    </source>
</evidence>
<keyword evidence="4 15" id="KW-0479">Metal-binding</keyword>
<evidence type="ECO:0000256" key="7">
    <source>
        <dbReference type="ARBA" id="ARBA00022842"/>
    </source>
</evidence>
<dbReference type="InterPro" id="IPR011025">
    <property type="entry name" value="GproteinA_insert"/>
</dbReference>
<dbReference type="FunFam" id="1.10.400.10:FF:000007">
    <property type="entry name" value="Guanine nucleotide-binding protein subunit alpha"/>
    <property type="match status" value="1"/>
</dbReference>
<dbReference type="InterPro" id="IPR002975">
    <property type="entry name" value="Fungi_Gprotein_alpha"/>
</dbReference>
<comment type="cofactor">
    <cofactor evidence="1">
        <name>Mg(2+)</name>
        <dbReference type="ChEBI" id="CHEBI:18420"/>
    </cofactor>
</comment>
<dbReference type="Gene3D" id="3.40.50.300">
    <property type="entry name" value="P-loop containing nucleotide triphosphate hydrolases"/>
    <property type="match status" value="1"/>
</dbReference>
<dbReference type="GO" id="GO:0031683">
    <property type="term" value="F:G-protein beta/gamma-subunit complex binding"/>
    <property type="evidence" value="ECO:0007669"/>
    <property type="project" value="InterPro"/>
</dbReference>
<keyword evidence="8 14" id="KW-0342">GTP-binding</keyword>
<evidence type="ECO:0000256" key="10">
    <source>
        <dbReference type="ARBA" id="ARBA00023224"/>
    </source>
</evidence>
<name>A0AAD6YC09_9AGAR</name>
<feature type="binding site" evidence="15">
    <location>
        <position position="183"/>
    </location>
    <ligand>
        <name>Mg(2+)</name>
        <dbReference type="ChEBI" id="CHEBI:18420"/>
    </ligand>
</feature>
<dbReference type="CDD" id="cd00066">
    <property type="entry name" value="G-alpha"/>
    <property type="match status" value="1"/>
</dbReference>
<dbReference type="Proteomes" id="UP001219525">
    <property type="component" value="Unassembled WGS sequence"/>
</dbReference>
<feature type="binding site" evidence="14">
    <location>
        <begin position="152"/>
        <end position="153"/>
    </location>
    <ligand>
        <name>GTP</name>
        <dbReference type="ChEBI" id="CHEBI:37565"/>
    </ligand>
</feature>
<keyword evidence="11" id="KW-0449">Lipoprotein</keyword>
<keyword evidence="5 14" id="KW-0547">Nucleotide-binding</keyword>
<dbReference type="GO" id="GO:0001664">
    <property type="term" value="F:G protein-coupled receptor binding"/>
    <property type="evidence" value="ECO:0007669"/>
    <property type="project" value="InterPro"/>
</dbReference>
<feature type="binding site" evidence="14">
    <location>
        <begin position="177"/>
        <end position="183"/>
    </location>
    <ligand>
        <name>GTP</name>
        <dbReference type="ChEBI" id="CHEBI:37565"/>
    </ligand>
</feature>
<gene>
    <name evidence="16" type="ORF">GGX14DRAFT_459926</name>
</gene>
<protein>
    <recommendedName>
        <fullName evidence="13">Guanine nucleotide-binding protein subunit alpha</fullName>
    </recommendedName>
</protein>
<dbReference type="GO" id="GO:0005525">
    <property type="term" value="F:GTP binding"/>
    <property type="evidence" value="ECO:0007669"/>
    <property type="project" value="UniProtKB-KW"/>
</dbReference>
<dbReference type="InterPro" id="IPR001019">
    <property type="entry name" value="Gprotein_alpha_su"/>
</dbReference>
<dbReference type="FunFam" id="3.40.50.300:FF:000181">
    <property type="entry name" value="Guanine nucleotide-binding protein subunit alpha"/>
    <property type="match status" value="1"/>
</dbReference>
<evidence type="ECO:0000256" key="1">
    <source>
        <dbReference type="ARBA" id="ARBA00001946"/>
    </source>
</evidence>
<keyword evidence="17" id="KW-1185">Reference proteome</keyword>
<keyword evidence="10" id="KW-0807">Transducer</keyword>
<comment type="function">
    <text evidence="12">Guanine nucleotide-binding proteins (G proteins) are involved as modulators or transducers in various transmembrane signaling systems. Involved in the mating pathway.</text>
</comment>
<keyword evidence="6" id="KW-0378">Hydrolase</keyword>
<evidence type="ECO:0000256" key="6">
    <source>
        <dbReference type="ARBA" id="ARBA00022801"/>
    </source>
</evidence>